<dbReference type="InterPro" id="IPR003439">
    <property type="entry name" value="ABC_transporter-like_ATP-bd"/>
</dbReference>
<dbReference type="InterPro" id="IPR050107">
    <property type="entry name" value="ABC_carbohydrate_import_ATPase"/>
</dbReference>
<evidence type="ECO:0000313" key="10">
    <source>
        <dbReference type="EMBL" id="OEJ15770.1"/>
    </source>
</evidence>
<dbReference type="InterPro" id="IPR027417">
    <property type="entry name" value="P-loop_NTPase"/>
</dbReference>
<dbReference type="AlphaFoldDB" id="A0A1E5NHY7"/>
<dbReference type="PROSITE" id="PS00211">
    <property type="entry name" value="ABC_TRANSPORTER_1"/>
    <property type="match status" value="1"/>
</dbReference>
<feature type="domain" description="ABC transporter" evidence="9">
    <location>
        <begin position="245"/>
        <end position="497"/>
    </location>
</feature>
<evidence type="ECO:0000256" key="4">
    <source>
        <dbReference type="ARBA" id="ARBA00022737"/>
    </source>
</evidence>
<dbReference type="Pfam" id="PF00005">
    <property type="entry name" value="ABC_tran"/>
    <property type="match status" value="2"/>
</dbReference>
<keyword evidence="8" id="KW-0472">Membrane</keyword>
<dbReference type="PANTHER" id="PTHR43790">
    <property type="entry name" value="CARBOHYDRATE TRANSPORT ATP-BINDING PROTEIN MG119-RELATED"/>
    <property type="match status" value="1"/>
</dbReference>
<dbReference type="PANTHER" id="PTHR43790:SF1">
    <property type="entry name" value="XYLOSE IMPORT ATP-BINDING PROTEIN XYLG"/>
    <property type="match status" value="1"/>
</dbReference>
<dbReference type="CDD" id="cd03216">
    <property type="entry name" value="ABC_Carb_Monos_I"/>
    <property type="match status" value="1"/>
</dbReference>
<protein>
    <submittedName>
        <fullName evidence="10">ABC transporter</fullName>
    </submittedName>
</protein>
<dbReference type="GO" id="GO:0005524">
    <property type="term" value="F:ATP binding"/>
    <property type="evidence" value="ECO:0007669"/>
    <property type="project" value="UniProtKB-KW"/>
</dbReference>
<dbReference type="RefSeq" id="WP_069725247.1">
    <property type="nucleotide sequence ID" value="NZ_MDCO01000001.1"/>
</dbReference>
<dbReference type="EMBL" id="MDCO01000001">
    <property type="protein sequence ID" value="OEJ15770.1"/>
    <property type="molecule type" value="Genomic_DNA"/>
</dbReference>
<keyword evidence="3" id="KW-0762">Sugar transport</keyword>
<dbReference type="Proteomes" id="UP000095247">
    <property type="component" value="Unassembled WGS sequence"/>
</dbReference>
<accession>A0A1E5NHY7</accession>
<evidence type="ECO:0000256" key="7">
    <source>
        <dbReference type="ARBA" id="ARBA00022967"/>
    </source>
</evidence>
<organism evidence="10 11">
    <name type="scientific">Brachyspira hampsonii</name>
    <dbReference type="NCBI Taxonomy" id="1287055"/>
    <lineage>
        <taxon>Bacteria</taxon>
        <taxon>Pseudomonadati</taxon>
        <taxon>Spirochaetota</taxon>
        <taxon>Spirochaetia</taxon>
        <taxon>Brachyspirales</taxon>
        <taxon>Brachyspiraceae</taxon>
        <taxon>Brachyspira</taxon>
    </lineage>
</organism>
<sequence length="500" mass="55018">MENFIKVKNISKSFNALKALDDVSFELAKGEALALCGANGSGKSTLIKILAGVLEADSGVIEIDGKEMYSYGPLSGIKHGISVIYQDISLFPTLSVLENICLPRMIGDSCKFAFFKNKAKSAKAILADLEVDIDINSIVEELPLASQQLIAIARALNNNSKLIILDEPTTALTRVEVNQLFKIVNKLKKNGISVIFISHKLDEVIELCDTLVCLRDGKLVASKPMSETSVEEIEKFMVGQSSVYTGVDDIDKDAPIVLEVDSLTKKNNYKDISFNLRRGEILGIIGLLGSGRTELALSLFGVSKSDSGKIYIDGKECRINSIQDAVEAKIAYVPEDRLTEGLIMNYPINDNMVIVNLNKVKNKFGFLDNSIIKKITNFWIKELSIKAESGDNKVSTLSGGNQQKIVIGKWLDENPKILILDGPTVGIDIGAKAGIFETIKEFSKDNGMSVILISDEIKEIVSYSNRIMIMRNGKIYKIFDRGSVDENDIQTMLDEQKRSL</sequence>
<proteinExistence type="predicted"/>
<evidence type="ECO:0000256" key="1">
    <source>
        <dbReference type="ARBA" id="ARBA00022448"/>
    </source>
</evidence>
<feature type="domain" description="ABC transporter" evidence="9">
    <location>
        <begin position="5"/>
        <end position="241"/>
    </location>
</feature>
<evidence type="ECO:0000259" key="9">
    <source>
        <dbReference type="PROSITE" id="PS50893"/>
    </source>
</evidence>
<dbReference type="SMART" id="SM00382">
    <property type="entry name" value="AAA"/>
    <property type="match status" value="2"/>
</dbReference>
<dbReference type="Gene3D" id="3.40.50.300">
    <property type="entry name" value="P-loop containing nucleotide triphosphate hydrolases"/>
    <property type="match status" value="2"/>
</dbReference>
<dbReference type="PROSITE" id="PS50893">
    <property type="entry name" value="ABC_TRANSPORTER_2"/>
    <property type="match status" value="2"/>
</dbReference>
<keyword evidence="1" id="KW-0813">Transport</keyword>
<name>A0A1E5NHY7_9SPIR</name>
<evidence type="ECO:0000256" key="8">
    <source>
        <dbReference type="ARBA" id="ARBA00023136"/>
    </source>
</evidence>
<evidence type="ECO:0000256" key="3">
    <source>
        <dbReference type="ARBA" id="ARBA00022597"/>
    </source>
</evidence>
<keyword evidence="4" id="KW-0677">Repeat</keyword>
<keyword evidence="6" id="KW-0067">ATP-binding</keyword>
<reference evidence="10 11" key="1">
    <citation type="submission" date="2016-08" db="EMBL/GenBank/DDBJ databases">
        <title>Characterization and recognition of Brachyspira hampsonii sp. nov., a novel intestinal spirochete that is pathogenic to pigs.</title>
        <authorList>
            <person name="Mirajkar N."/>
            <person name="La T."/>
            <person name="Phillips N."/>
            <person name="Hampson D."/>
            <person name="Gebhart C."/>
        </authorList>
    </citation>
    <scope>NUCLEOTIDE SEQUENCE [LARGE SCALE GENOMIC DNA]</scope>
    <source>
        <strain evidence="10 11">P280/1</strain>
    </source>
</reference>
<dbReference type="CDD" id="cd03215">
    <property type="entry name" value="ABC_Carb_Monos_II"/>
    <property type="match status" value="1"/>
</dbReference>
<dbReference type="GO" id="GO:0016887">
    <property type="term" value="F:ATP hydrolysis activity"/>
    <property type="evidence" value="ECO:0007669"/>
    <property type="project" value="InterPro"/>
</dbReference>
<dbReference type="InterPro" id="IPR003593">
    <property type="entry name" value="AAA+_ATPase"/>
</dbReference>
<evidence type="ECO:0000256" key="5">
    <source>
        <dbReference type="ARBA" id="ARBA00022741"/>
    </source>
</evidence>
<evidence type="ECO:0000256" key="6">
    <source>
        <dbReference type="ARBA" id="ARBA00022840"/>
    </source>
</evidence>
<dbReference type="InterPro" id="IPR017871">
    <property type="entry name" value="ABC_transporter-like_CS"/>
</dbReference>
<evidence type="ECO:0000313" key="11">
    <source>
        <dbReference type="Proteomes" id="UP000095247"/>
    </source>
</evidence>
<keyword evidence="5" id="KW-0547">Nucleotide-binding</keyword>
<keyword evidence="2" id="KW-1003">Cell membrane</keyword>
<dbReference type="SUPFAM" id="SSF52540">
    <property type="entry name" value="P-loop containing nucleoside triphosphate hydrolases"/>
    <property type="match status" value="2"/>
</dbReference>
<comment type="caution">
    <text evidence="10">The sequence shown here is derived from an EMBL/GenBank/DDBJ whole genome shotgun (WGS) entry which is preliminary data.</text>
</comment>
<evidence type="ECO:0000256" key="2">
    <source>
        <dbReference type="ARBA" id="ARBA00022475"/>
    </source>
</evidence>
<keyword evidence="7" id="KW-1278">Translocase</keyword>
<gene>
    <name evidence="10" type="ORF">BFL38_09925</name>
</gene>